<dbReference type="InterPro" id="IPR015947">
    <property type="entry name" value="PUA-like_sf"/>
</dbReference>
<name>A0A6J6EVL4_9ZZZZ</name>
<keyword evidence="1" id="KW-0812">Transmembrane</keyword>
<dbReference type="EMBL" id="CAEZTT010000061">
    <property type="protein sequence ID" value="CAB4576818.1"/>
    <property type="molecule type" value="Genomic_DNA"/>
</dbReference>
<sequence>MHDENAASNAPLLRIPLFPLPTVLVPGLVMPLVLFEPKYLKLAENLMEQDETERYFGIVKTIPKTVGTADISINTIGTIAQVQSMELLPDGKWDMVTVGNRKFRIIELYQDLAYLTADVELLPEETQADEPDDEILSKLTTAFDEYRELLGVSIQDNEDLPTEGQTLSYLITAAAMFSLDEKQALLEIHSSRVRLQKLTKILNREVAIISQLRCFPTYEPNLQVSLN</sequence>
<dbReference type="Gene3D" id="2.30.130.40">
    <property type="entry name" value="LON domain-like"/>
    <property type="match status" value="1"/>
</dbReference>
<keyword evidence="1" id="KW-1133">Transmembrane helix</keyword>
<dbReference type="Gene3D" id="1.20.58.1480">
    <property type="match status" value="1"/>
</dbReference>
<dbReference type="SUPFAM" id="SSF88697">
    <property type="entry name" value="PUA domain-like"/>
    <property type="match status" value="1"/>
</dbReference>
<gene>
    <name evidence="3" type="ORF">UFOPK1726_00623</name>
</gene>
<organism evidence="3">
    <name type="scientific">freshwater metagenome</name>
    <dbReference type="NCBI Taxonomy" id="449393"/>
    <lineage>
        <taxon>unclassified sequences</taxon>
        <taxon>metagenomes</taxon>
        <taxon>ecological metagenomes</taxon>
    </lineage>
</organism>
<keyword evidence="1" id="KW-0472">Membrane</keyword>
<evidence type="ECO:0000313" key="3">
    <source>
        <dbReference type="EMBL" id="CAB4576818.1"/>
    </source>
</evidence>
<dbReference type="InterPro" id="IPR003111">
    <property type="entry name" value="Lon_prtase_N"/>
</dbReference>
<feature type="domain" description="Lon N-terminal" evidence="2">
    <location>
        <begin position="12"/>
        <end position="206"/>
    </location>
</feature>
<dbReference type="PROSITE" id="PS51787">
    <property type="entry name" value="LON_N"/>
    <property type="match status" value="1"/>
</dbReference>
<dbReference type="InterPro" id="IPR046336">
    <property type="entry name" value="Lon_prtase_N_sf"/>
</dbReference>
<accession>A0A6J6EVL4</accession>
<evidence type="ECO:0000259" key="2">
    <source>
        <dbReference type="PROSITE" id="PS51787"/>
    </source>
</evidence>
<dbReference type="SMART" id="SM00464">
    <property type="entry name" value="LON"/>
    <property type="match status" value="1"/>
</dbReference>
<dbReference type="PANTHER" id="PTHR46732">
    <property type="entry name" value="ATP-DEPENDENT PROTEASE LA (LON) DOMAIN PROTEIN"/>
    <property type="match status" value="1"/>
</dbReference>
<feature type="transmembrane region" description="Helical" evidence="1">
    <location>
        <begin position="12"/>
        <end position="35"/>
    </location>
</feature>
<proteinExistence type="predicted"/>
<reference evidence="3" key="1">
    <citation type="submission" date="2020-05" db="EMBL/GenBank/DDBJ databases">
        <authorList>
            <person name="Chiriac C."/>
            <person name="Salcher M."/>
            <person name="Ghai R."/>
            <person name="Kavagutti S V."/>
        </authorList>
    </citation>
    <scope>NUCLEOTIDE SEQUENCE</scope>
</reference>
<dbReference type="AlphaFoldDB" id="A0A6J6EVL4"/>
<protein>
    <submittedName>
        <fullName evidence="3">Unannotated protein</fullName>
    </submittedName>
</protein>
<dbReference type="PANTHER" id="PTHR46732:SF8">
    <property type="entry name" value="ATP-DEPENDENT PROTEASE LA (LON) DOMAIN PROTEIN"/>
    <property type="match status" value="1"/>
</dbReference>
<evidence type="ECO:0000256" key="1">
    <source>
        <dbReference type="SAM" id="Phobius"/>
    </source>
</evidence>
<dbReference type="Pfam" id="PF02190">
    <property type="entry name" value="LON_substr_bdg"/>
    <property type="match status" value="1"/>
</dbReference>